<evidence type="ECO:0000256" key="1">
    <source>
        <dbReference type="SAM" id="MobiDB-lite"/>
    </source>
</evidence>
<reference evidence="3" key="3">
    <citation type="journal article" date="2019" name="Microbiol. Resour. Announc.">
        <title>Draft Genome Sequences of Type Strains of Gordonibacter faecihominis, Paraeggerthella hongkongensis, Parvibacter caecicola,Slackia equolifaciens, Slackia faecicanis, and Slackia isoflavoniconvertens.</title>
        <authorList>
            <person name="Danylec N."/>
            <person name="Stoll D.A."/>
            <person name="Dotsch A."/>
            <person name="Huch M."/>
        </authorList>
    </citation>
    <scope>NUCLEOTIDE SEQUENCE</scope>
    <source>
        <strain evidence="3">DSM 16107</strain>
    </source>
</reference>
<protein>
    <submittedName>
        <fullName evidence="3">Type II toxin-antitoxin system antitoxin, RelB/DinJ family</fullName>
    </submittedName>
</protein>
<gene>
    <name evidence="2" type="ORF">C1876_13780</name>
    <name evidence="3" type="ORF">DMP09_13970</name>
</gene>
<organism evidence="3 5">
    <name type="scientific">Eggerthella sinensis</name>
    <dbReference type="NCBI Taxonomy" id="242230"/>
    <lineage>
        <taxon>Bacteria</taxon>
        <taxon>Bacillati</taxon>
        <taxon>Actinomycetota</taxon>
        <taxon>Coriobacteriia</taxon>
        <taxon>Eggerthellales</taxon>
        <taxon>Eggerthellaceae</taxon>
        <taxon>Eggerthella</taxon>
    </lineage>
</organism>
<dbReference type="OrthoDB" id="3176594at2"/>
<proteinExistence type="predicted"/>
<dbReference type="RefSeq" id="WP_114547299.1">
    <property type="nucleotide sequence ID" value="NZ_PPTT01000028.1"/>
</dbReference>
<keyword evidence="4" id="KW-1185">Reference proteome</keyword>
<dbReference type="Proteomes" id="UP000270112">
    <property type="component" value="Unassembled WGS sequence"/>
</dbReference>
<evidence type="ECO:0000313" key="5">
    <source>
        <dbReference type="Proteomes" id="UP000270112"/>
    </source>
</evidence>
<sequence length="96" mass="10677">MAKEAVLQVRMEHALKDRAEELYRAHGTTLSEAVRLFVRESVERNAFPLPTRRAPSTVPDGLHAAGILAHRTDPALRAQESNAWKKAAEAKHAERA</sequence>
<accession>A0A3N0IU49</accession>
<dbReference type="Gene3D" id="1.10.1220.10">
    <property type="entry name" value="Met repressor-like"/>
    <property type="match status" value="1"/>
</dbReference>
<dbReference type="Proteomes" id="UP000253817">
    <property type="component" value="Unassembled WGS sequence"/>
</dbReference>
<dbReference type="EMBL" id="PPTT01000028">
    <property type="protein sequence ID" value="RDB66780.1"/>
    <property type="molecule type" value="Genomic_DNA"/>
</dbReference>
<evidence type="ECO:0000313" key="4">
    <source>
        <dbReference type="Proteomes" id="UP000253817"/>
    </source>
</evidence>
<evidence type="ECO:0000313" key="3">
    <source>
        <dbReference type="EMBL" id="RNM40521.1"/>
    </source>
</evidence>
<name>A0A3N0IU49_9ACTN</name>
<reference evidence="2 4" key="1">
    <citation type="journal article" date="2018" name="Elife">
        <title>Discovery and characterization of a prevalent human gut bacterial enzyme sufficient for the inactivation of a family of plant toxins.</title>
        <authorList>
            <person name="Koppel N."/>
            <person name="Bisanz J.E."/>
            <person name="Pandelia M.E."/>
            <person name="Turnbaugh P.J."/>
            <person name="Balskus E.P."/>
        </authorList>
    </citation>
    <scope>NUCLEOTIDE SEQUENCE [LARGE SCALE GENOMIC DNA]</scope>
    <source>
        <strain evidence="2 4">DSM 16107</strain>
    </source>
</reference>
<evidence type="ECO:0000313" key="2">
    <source>
        <dbReference type="EMBL" id="RDB66780.1"/>
    </source>
</evidence>
<comment type="caution">
    <text evidence="3">The sequence shown here is derived from an EMBL/GenBank/DDBJ whole genome shotgun (WGS) entry which is preliminary data.</text>
</comment>
<feature type="region of interest" description="Disordered" evidence="1">
    <location>
        <begin position="76"/>
        <end position="96"/>
    </location>
</feature>
<dbReference type="AlphaFoldDB" id="A0A3N0IU49"/>
<dbReference type="EMBL" id="QICC01000077">
    <property type="protein sequence ID" value="RNM40521.1"/>
    <property type="molecule type" value="Genomic_DNA"/>
</dbReference>
<dbReference type="GO" id="GO:0006355">
    <property type="term" value="P:regulation of DNA-templated transcription"/>
    <property type="evidence" value="ECO:0007669"/>
    <property type="project" value="InterPro"/>
</dbReference>
<reference evidence="5" key="2">
    <citation type="submission" date="2018-05" db="EMBL/GenBank/DDBJ databases">
        <title>Genome Sequencing of selected type strains of the family Eggerthellaceae.</title>
        <authorList>
            <person name="Danylec N."/>
            <person name="Stoll D.A."/>
            <person name="Doetsch A."/>
            <person name="Huch M."/>
        </authorList>
    </citation>
    <scope>NUCLEOTIDE SEQUENCE [LARGE SCALE GENOMIC DNA]</scope>
    <source>
        <strain evidence="5">DSM 16107</strain>
    </source>
</reference>
<feature type="compositionally biased region" description="Basic and acidic residues" evidence="1">
    <location>
        <begin position="86"/>
        <end position="96"/>
    </location>
</feature>
<dbReference type="InterPro" id="IPR013321">
    <property type="entry name" value="Arc_rbn_hlx_hlx"/>
</dbReference>